<organism evidence="1 2">
    <name type="scientific">Hebeloma cylindrosporum</name>
    <dbReference type="NCBI Taxonomy" id="76867"/>
    <lineage>
        <taxon>Eukaryota</taxon>
        <taxon>Fungi</taxon>
        <taxon>Dikarya</taxon>
        <taxon>Basidiomycota</taxon>
        <taxon>Agaricomycotina</taxon>
        <taxon>Agaricomycetes</taxon>
        <taxon>Agaricomycetidae</taxon>
        <taxon>Agaricales</taxon>
        <taxon>Agaricineae</taxon>
        <taxon>Hymenogastraceae</taxon>
        <taxon>Hebeloma</taxon>
    </lineage>
</organism>
<sequence>MSRLHITTQKPPRKPLPSLHIVTNLPCPADRDASEIPQPSYAPEDITLVQEILLLFLPPELADAVVGLAEYWPYVGISHNSFNSAYSALDAPDHDAQWCFLVSPPIPSCQGTDGSSLPTTVKMVKFLIKTYDSSWGGRKEQGSKGEGFKTWFETSILKGQEPDIDLTDHNPELATREGGVRPNDWYASVVSRPGMYINGFRDVRVTTAPPNTLDTRKRWHVTDNSTTHHPQSDDGWDEIVWRFDDQVDIDTMADTSTGRGRGTGVGFLNSLLVDDRIILMARALSPGWIDMIFNVKIEIYYAFSSSYL</sequence>
<dbReference type="AlphaFoldDB" id="A0A0C3C2L8"/>
<evidence type="ECO:0000313" key="2">
    <source>
        <dbReference type="Proteomes" id="UP000053424"/>
    </source>
</evidence>
<dbReference type="Proteomes" id="UP000053424">
    <property type="component" value="Unassembled WGS sequence"/>
</dbReference>
<protein>
    <submittedName>
        <fullName evidence="1">Uncharacterized protein</fullName>
    </submittedName>
</protein>
<dbReference type="HOGENOM" id="CLU_903309_0_0_1"/>
<reference evidence="2" key="2">
    <citation type="submission" date="2015-01" db="EMBL/GenBank/DDBJ databases">
        <title>Evolutionary Origins and Diversification of the Mycorrhizal Mutualists.</title>
        <authorList>
            <consortium name="DOE Joint Genome Institute"/>
            <consortium name="Mycorrhizal Genomics Consortium"/>
            <person name="Kohler A."/>
            <person name="Kuo A."/>
            <person name="Nagy L.G."/>
            <person name="Floudas D."/>
            <person name="Copeland A."/>
            <person name="Barry K.W."/>
            <person name="Cichocki N."/>
            <person name="Veneault-Fourrey C."/>
            <person name="LaButti K."/>
            <person name="Lindquist E.A."/>
            <person name="Lipzen A."/>
            <person name="Lundell T."/>
            <person name="Morin E."/>
            <person name="Murat C."/>
            <person name="Riley R."/>
            <person name="Ohm R."/>
            <person name="Sun H."/>
            <person name="Tunlid A."/>
            <person name="Henrissat B."/>
            <person name="Grigoriev I.V."/>
            <person name="Hibbett D.S."/>
            <person name="Martin F."/>
        </authorList>
    </citation>
    <scope>NUCLEOTIDE SEQUENCE [LARGE SCALE GENOMIC DNA]</scope>
    <source>
        <strain evidence="2">h7</strain>
    </source>
</reference>
<accession>A0A0C3C2L8</accession>
<dbReference type="OrthoDB" id="66095at2759"/>
<proteinExistence type="predicted"/>
<keyword evidence="2" id="KW-1185">Reference proteome</keyword>
<reference evidence="1 2" key="1">
    <citation type="submission" date="2014-04" db="EMBL/GenBank/DDBJ databases">
        <authorList>
            <consortium name="DOE Joint Genome Institute"/>
            <person name="Kuo A."/>
            <person name="Gay G."/>
            <person name="Dore J."/>
            <person name="Kohler A."/>
            <person name="Nagy L.G."/>
            <person name="Floudas D."/>
            <person name="Copeland A."/>
            <person name="Barry K.W."/>
            <person name="Cichocki N."/>
            <person name="Veneault-Fourrey C."/>
            <person name="LaButti K."/>
            <person name="Lindquist E.A."/>
            <person name="Lipzen A."/>
            <person name="Lundell T."/>
            <person name="Morin E."/>
            <person name="Murat C."/>
            <person name="Sun H."/>
            <person name="Tunlid A."/>
            <person name="Henrissat B."/>
            <person name="Grigoriev I.V."/>
            <person name="Hibbett D.S."/>
            <person name="Martin F."/>
            <person name="Nordberg H.P."/>
            <person name="Cantor M.N."/>
            <person name="Hua S.X."/>
        </authorList>
    </citation>
    <scope>NUCLEOTIDE SEQUENCE [LARGE SCALE GENOMIC DNA]</scope>
    <source>
        <strain evidence="2">h7</strain>
    </source>
</reference>
<evidence type="ECO:0000313" key="1">
    <source>
        <dbReference type="EMBL" id="KIM38524.1"/>
    </source>
</evidence>
<dbReference type="STRING" id="686832.A0A0C3C2L8"/>
<name>A0A0C3C2L8_HEBCY</name>
<dbReference type="EMBL" id="KN831790">
    <property type="protein sequence ID" value="KIM38524.1"/>
    <property type="molecule type" value="Genomic_DNA"/>
</dbReference>
<gene>
    <name evidence="1" type="ORF">M413DRAFT_242934</name>
</gene>